<gene>
    <name evidence="1" type="primary">Dsim\GD20332</name>
    <name evidence="1" type="ORF">Dsim_GD20332</name>
</gene>
<accession>B4QXV8</accession>
<dbReference type="Proteomes" id="UP000000304">
    <property type="component" value="Chromosome 3R"/>
</dbReference>
<protein>
    <submittedName>
        <fullName evidence="1">GD20332</fullName>
    </submittedName>
</protein>
<name>B4QXV8_DROSI</name>
<organism evidence="1 2">
    <name type="scientific">Drosophila simulans</name>
    <name type="common">Fruit fly</name>
    <dbReference type="NCBI Taxonomy" id="7240"/>
    <lineage>
        <taxon>Eukaryota</taxon>
        <taxon>Metazoa</taxon>
        <taxon>Ecdysozoa</taxon>
        <taxon>Arthropoda</taxon>
        <taxon>Hexapoda</taxon>
        <taxon>Insecta</taxon>
        <taxon>Pterygota</taxon>
        <taxon>Neoptera</taxon>
        <taxon>Endopterygota</taxon>
        <taxon>Diptera</taxon>
        <taxon>Brachycera</taxon>
        <taxon>Muscomorpha</taxon>
        <taxon>Ephydroidea</taxon>
        <taxon>Drosophilidae</taxon>
        <taxon>Drosophila</taxon>
        <taxon>Sophophora</taxon>
    </lineage>
</organism>
<dbReference type="EMBL" id="CM000364">
    <property type="protein sequence ID" value="EDX12782.1"/>
    <property type="molecule type" value="Genomic_DNA"/>
</dbReference>
<sequence length="99" mass="10578">MNPTISPPPATAIPTIMTAPSTKHRAPITDRQDREVLQVLCRLPSPALKSGGRPWDVEPENPGSILLFLRMGVCATLRLTQMNMNAGQGVGDGDGDGSW</sequence>
<evidence type="ECO:0000313" key="2">
    <source>
        <dbReference type="Proteomes" id="UP000000304"/>
    </source>
</evidence>
<keyword evidence="2" id="KW-1185">Reference proteome</keyword>
<reference evidence="1 2" key="1">
    <citation type="journal article" date="2007" name="Nature">
        <title>Evolution of genes and genomes on the Drosophila phylogeny.</title>
        <authorList>
            <consortium name="Drosophila 12 Genomes Consortium"/>
            <person name="Clark A.G."/>
            <person name="Eisen M.B."/>
            <person name="Smith D.R."/>
            <person name="Bergman C.M."/>
            <person name="Oliver B."/>
            <person name="Markow T.A."/>
            <person name="Kaufman T.C."/>
            <person name="Kellis M."/>
            <person name="Gelbart W."/>
            <person name="Iyer V.N."/>
            <person name="Pollard D.A."/>
            <person name="Sackton T.B."/>
            <person name="Larracuente A.M."/>
            <person name="Singh N.D."/>
            <person name="Abad J.P."/>
            <person name="Abt D.N."/>
            <person name="Adryan B."/>
            <person name="Aguade M."/>
            <person name="Akashi H."/>
            <person name="Anderson W.W."/>
            <person name="Aquadro C.F."/>
            <person name="Ardell D.H."/>
            <person name="Arguello R."/>
            <person name="Artieri C.G."/>
            <person name="Barbash D.A."/>
            <person name="Barker D."/>
            <person name="Barsanti P."/>
            <person name="Batterham P."/>
            <person name="Batzoglou S."/>
            <person name="Begun D."/>
            <person name="Bhutkar A."/>
            <person name="Blanco E."/>
            <person name="Bosak S.A."/>
            <person name="Bradley R.K."/>
            <person name="Brand A.D."/>
            <person name="Brent M.R."/>
            <person name="Brooks A.N."/>
            <person name="Brown R.H."/>
            <person name="Butlin R.K."/>
            <person name="Caggese C."/>
            <person name="Calvi B.R."/>
            <person name="Bernardo de Carvalho A."/>
            <person name="Caspi A."/>
            <person name="Castrezana S."/>
            <person name="Celniker S.E."/>
            <person name="Chang J.L."/>
            <person name="Chapple C."/>
            <person name="Chatterji S."/>
            <person name="Chinwalla A."/>
            <person name="Civetta A."/>
            <person name="Clifton S.W."/>
            <person name="Comeron J.M."/>
            <person name="Costello J.C."/>
            <person name="Coyne J.A."/>
            <person name="Daub J."/>
            <person name="David R.G."/>
            <person name="Delcher A.L."/>
            <person name="Delehaunty K."/>
            <person name="Do C.B."/>
            <person name="Ebling H."/>
            <person name="Edwards K."/>
            <person name="Eickbush T."/>
            <person name="Evans J.D."/>
            <person name="Filipski A."/>
            <person name="Findeiss S."/>
            <person name="Freyhult E."/>
            <person name="Fulton L."/>
            <person name="Fulton R."/>
            <person name="Garcia A.C."/>
            <person name="Gardiner A."/>
            <person name="Garfield D.A."/>
            <person name="Garvin B.E."/>
            <person name="Gibson G."/>
            <person name="Gilbert D."/>
            <person name="Gnerre S."/>
            <person name="Godfrey J."/>
            <person name="Good R."/>
            <person name="Gotea V."/>
            <person name="Gravely B."/>
            <person name="Greenberg A.J."/>
            <person name="Griffiths-Jones S."/>
            <person name="Gross S."/>
            <person name="Guigo R."/>
            <person name="Gustafson E.A."/>
            <person name="Haerty W."/>
            <person name="Hahn M.W."/>
            <person name="Halligan D.L."/>
            <person name="Halpern A.L."/>
            <person name="Halter G.M."/>
            <person name="Han M.V."/>
            <person name="Heger A."/>
            <person name="Hillier L."/>
            <person name="Hinrichs A.S."/>
            <person name="Holmes I."/>
            <person name="Hoskins R.A."/>
            <person name="Hubisz M.J."/>
            <person name="Hultmark D."/>
            <person name="Huntley M.A."/>
            <person name="Jaffe D.B."/>
            <person name="Jagadeeshan S."/>
            <person name="Jeck W.R."/>
            <person name="Johnson J."/>
            <person name="Jones C.D."/>
            <person name="Jordan W.C."/>
            <person name="Karpen G.H."/>
            <person name="Kataoka E."/>
            <person name="Keightley P.D."/>
            <person name="Kheradpour P."/>
            <person name="Kirkness E.F."/>
            <person name="Koerich L.B."/>
            <person name="Kristiansen K."/>
            <person name="Kudrna D."/>
            <person name="Kulathinal R.J."/>
            <person name="Kumar S."/>
            <person name="Kwok R."/>
            <person name="Lander E."/>
            <person name="Langley C.H."/>
            <person name="Lapoint R."/>
            <person name="Lazzaro B.P."/>
            <person name="Lee S.J."/>
            <person name="Levesque L."/>
            <person name="Li R."/>
            <person name="Lin C.F."/>
            <person name="Lin M.F."/>
            <person name="Lindblad-Toh K."/>
            <person name="Llopart A."/>
            <person name="Long M."/>
            <person name="Low L."/>
            <person name="Lozovsky E."/>
            <person name="Lu J."/>
            <person name="Luo M."/>
            <person name="Machado C.A."/>
            <person name="Makalowski W."/>
            <person name="Marzo M."/>
            <person name="Matsuda M."/>
            <person name="Matzkin L."/>
            <person name="McAllister B."/>
            <person name="McBride C.S."/>
            <person name="McKernan B."/>
            <person name="McKernan K."/>
            <person name="Mendez-Lago M."/>
            <person name="Minx P."/>
            <person name="Mollenhauer M.U."/>
            <person name="Montooth K."/>
            <person name="Mount S.M."/>
            <person name="Mu X."/>
            <person name="Myers E."/>
            <person name="Negre B."/>
            <person name="Newfeld S."/>
            <person name="Nielsen R."/>
            <person name="Noor M.A."/>
            <person name="O'Grady P."/>
            <person name="Pachter L."/>
            <person name="Papaceit M."/>
            <person name="Parisi M.J."/>
            <person name="Parisi M."/>
            <person name="Parts L."/>
            <person name="Pedersen J.S."/>
            <person name="Pesole G."/>
            <person name="Phillippy A.M."/>
            <person name="Ponting C.P."/>
            <person name="Pop M."/>
            <person name="Porcelli D."/>
            <person name="Powell J.R."/>
            <person name="Prohaska S."/>
            <person name="Pruitt K."/>
            <person name="Puig M."/>
            <person name="Quesneville H."/>
            <person name="Ram K.R."/>
            <person name="Rand D."/>
            <person name="Rasmussen M.D."/>
            <person name="Reed L.K."/>
            <person name="Reenan R."/>
            <person name="Reily A."/>
            <person name="Remington K.A."/>
            <person name="Rieger T.T."/>
            <person name="Ritchie M.G."/>
            <person name="Robin C."/>
            <person name="Rogers Y.H."/>
            <person name="Rohde C."/>
            <person name="Rozas J."/>
            <person name="Rubenfield M.J."/>
            <person name="Ruiz A."/>
            <person name="Russo S."/>
            <person name="Salzberg S.L."/>
            <person name="Sanchez-Gracia A."/>
            <person name="Saranga D.J."/>
            <person name="Sato H."/>
            <person name="Schaeffer S.W."/>
            <person name="Schatz M.C."/>
            <person name="Schlenke T."/>
            <person name="Schwartz R."/>
            <person name="Segarra C."/>
            <person name="Singh R.S."/>
            <person name="Sirot L."/>
            <person name="Sirota M."/>
            <person name="Sisneros N.B."/>
            <person name="Smith C.D."/>
            <person name="Smith T.F."/>
            <person name="Spieth J."/>
            <person name="Stage D.E."/>
            <person name="Stark A."/>
            <person name="Stephan W."/>
            <person name="Strausberg R.L."/>
            <person name="Strempel S."/>
            <person name="Sturgill D."/>
            <person name="Sutton G."/>
            <person name="Sutton G.G."/>
            <person name="Tao W."/>
            <person name="Teichmann S."/>
            <person name="Tobari Y.N."/>
            <person name="Tomimura Y."/>
            <person name="Tsolas J.M."/>
            <person name="Valente V.L."/>
            <person name="Venter E."/>
            <person name="Venter J.C."/>
            <person name="Vicario S."/>
            <person name="Vieira F.G."/>
            <person name="Vilella A.J."/>
            <person name="Villasante A."/>
            <person name="Walenz B."/>
            <person name="Wang J."/>
            <person name="Wasserman M."/>
            <person name="Watts T."/>
            <person name="Wilson D."/>
            <person name="Wilson R.K."/>
            <person name="Wing R.A."/>
            <person name="Wolfner M.F."/>
            <person name="Wong A."/>
            <person name="Wong G.K."/>
            <person name="Wu C.I."/>
            <person name="Wu G."/>
            <person name="Yamamoto D."/>
            <person name="Yang H.P."/>
            <person name="Yang S.P."/>
            <person name="Yorke J.A."/>
            <person name="Yoshida K."/>
            <person name="Zdobnov E."/>
            <person name="Zhang P."/>
            <person name="Zhang Y."/>
            <person name="Zimin A.V."/>
            <person name="Baldwin J."/>
            <person name="Abdouelleil A."/>
            <person name="Abdulkadir J."/>
            <person name="Abebe A."/>
            <person name="Abera B."/>
            <person name="Abreu J."/>
            <person name="Acer S.C."/>
            <person name="Aftuck L."/>
            <person name="Alexander A."/>
            <person name="An P."/>
            <person name="Anderson E."/>
            <person name="Anderson S."/>
            <person name="Arachi H."/>
            <person name="Azer M."/>
            <person name="Bachantsang P."/>
            <person name="Barry A."/>
            <person name="Bayul T."/>
            <person name="Berlin A."/>
            <person name="Bessette D."/>
            <person name="Bloom T."/>
            <person name="Blye J."/>
            <person name="Boguslavskiy L."/>
            <person name="Bonnet C."/>
            <person name="Boukhgalter B."/>
            <person name="Bourzgui I."/>
            <person name="Brown A."/>
            <person name="Cahill P."/>
            <person name="Channer S."/>
            <person name="Cheshatsang Y."/>
            <person name="Chuda L."/>
            <person name="Citroen M."/>
            <person name="Collymore A."/>
            <person name="Cooke P."/>
            <person name="Costello M."/>
            <person name="D'Aco K."/>
            <person name="Daza R."/>
            <person name="De Haan G."/>
            <person name="DeGray S."/>
            <person name="DeMaso C."/>
            <person name="Dhargay N."/>
            <person name="Dooley K."/>
            <person name="Dooley E."/>
            <person name="Doricent M."/>
            <person name="Dorje P."/>
            <person name="Dorjee K."/>
            <person name="Dupes A."/>
            <person name="Elong R."/>
            <person name="Falk J."/>
            <person name="Farina A."/>
            <person name="Faro S."/>
            <person name="Ferguson D."/>
            <person name="Fisher S."/>
            <person name="Foley C.D."/>
            <person name="Franke A."/>
            <person name="Friedrich D."/>
            <person name="Gadbois L."/>
            <person name="Gearin G."/>
            <person name="Gearin C.R."/>
            <person name="Giannoukos G."/>
            <person name="Goode T."/>
            <person name="Graham J."/>
            <person name="Grandbois E."/>
            <person name="Grewal S."/>
            <person name="Gyaltsen K."/>
            <person name="Hafez N."/>
            <person name="Hagos B."/>
            <person name="Hall J."/>
            <person name="Henson C."/>
            <person name="Hollinger A."/>
            <person name="Honan T."/>
            <person name="Huard M.D."/>
            <person name="Hughes L."/>
            <person name="Hurhula B."/>
            <person name="Husby M.E."/>
            <person name="Kamat A."/>
            <person name="Kanga B."/>
            <person name="Kashin S."/>
            <person name="Khazanovich D."/>
            <person name="Kisner P."/>
            <person name="Lance K."/>
            <person name="Lara M."/>
            <person name="Lee W."/>
            <person name="Lennon N."/>
            <person name="Letendre F."/>
            <person name="LeVine R."/>
            <person name="Lipovsky A."/>
            <person name="Liu X."/>
            <person name="Liu J."/>
            <person name="Liu S."/>
            <person name="Lokyitsang T."/>
            <person name="Lokyitsang Y."/>
            <person name="Lubonja R."/>
            <person name="Lui A."/>
            <person name="MacDonald P."/>
            <person name="Magnisalis V."/>
            <person name="Maru K."/>
            <person name="Matthews C."/>
            <person name="McCusker W."/>
            <person name="McDonough S."/>
            <person name="Mehta T."/>
            <person name="Meldrim J."/>
            <person name="Meneus L."/>
            <person name="Mihai O."/>
            <person name="Mihalev A."/>
            <person name="Mihova T."/>
            <person name="Mittelman R."/>
            <person name="Mlenga V."/>
            <person name="Montmayeur A."/>
            <person name="Mulrain L."/>
            <person name="Navidi A."/>
            <person name="Naylor J."/>
            <person name="Negash T."/>
            <person name="Nguyen T."/>
            <person name="Nguyen N."/>
            <person name="Nicol R."/>
            <person name="Norbu C."/>
            <person name="Norbu N."/>
            <person name="Novod N."/>
            <person name="O'Neill B."/>
            <person name="Osman S."/>
            <person name="Markiewicz E."/>
            <person name="Oyono O.L."/>
            <person name="Patti C."/>
            <person name="Phunkhang P."/>
            <person name="Pierre F."/>
            <person name="Priest M."/>
            <person name="Raghuraman S."/>
            <person name="Rege F."/>
            <person name="Reyes R."/>
            <person name="Rise C."/>
            <person name="Rogov P."/>
            <person name="Ross K."/>
            <person name="Ryan E."/>
            <person name="Settipalli S."/>
            <person name="Shea T."/>
            <person name="Sherpa N."/>
            <person name="Shi L."/>
            <person name="Shih D."/>
            <person name="Sparrow T."/>
            <person name="Spaulding J."/>
            <person name="Stalker J."/>
            <person name="Stange-Thomann N."/>
            <person name="Stavropoulos S."/>
            <person name="Stone C."/>
            <person name="Strader C."/>
            <person name="Tesfaye S."/>
            <person name="Thomson T."/>
            <person name="Thoulutsang Y."/>
            <person name="Thoulutsang D."/>
            <person name="Topham K."/>
            <person name="Topping I."/>
            <person name="Tsamla T."/>
            <person name="Vassiliev H."/>
            <person name="Vo A."/>
            <person name="Wangchuk T."/>
            <person name="Wangdi T."/>
            <person name="Weiand M."/>
            <person name="Wilkinson J."/>
            <person name="Wilson A."/>
            <person name="Yadav S."/>
            <person name="Young G."/>
            <person name="Yu Q."/>
            <person name="Zembek L."/>
            <person name="Zhong D."/>
            <person name="Zimmer A."/>
            <person name="Zwirko Z."/>
            <person name="Jaffe D.B."/>
            <person name="Alvarez P."/>
            <person name="Brockman W."/>
            <person name="Butler J."/>
            <person name="Chin C."/>
            <person name="Gnerre S."/>
            <person name="Grabherr M."/>
            <person name="Kleber M."/>
            <person name="Mauceli E."/>
            <person name="MacCallum I."/>
        </authorList>
    </citation>
    <scope>NUCLEOTIDE SEQUENCE [LARGE SCALE GENOMIC DNA]</scope>
    <source>
        <strain evidence="2">white501</strain>
    </source>
</reference>
<dbReference type="HOGENOM" id="CLU_2322846_0_0_1"/>
<proteinExistence type="predicted"/>
<evidence type="ECO:0000313" key="1">
    <source>
        <dbReference type="EMBL" id="EDX12782.1"/>
    </source>
</evidence>
<dbReference type="AlphaFoldDB" id="B4QXV8"/>